<dbReference type="GO" id="GO:0012505">
    <property type="term" value="C:endomembrane system"/>
    <property type="evidence" value="ECO:0007669"/>
    <property type="project" value="UniProtKB-SubCell"/>
</dbReference>
<sequence>MLAAFTAQPIHEHKPKDKSKIEALLAYGDRLLVGLSNGTLRIYRVNEDNSNVSAPGSPPSDGTKSKVRAVDLLSEKEQFSKKPIQQLAIVKEANLLVSLSDGYISLHDLQSYSLVERLEKTKGALCFAVTSNVLKDPDSSIPTLVSRLVVGVKRKLMCWTWTDMELSNDVPEINMEDAVKTLTWATDTKLAVGMDAGFSVVDVLSGEITPVNKPASRLAPGRDESTPGELGGVRFAAVSSSGMGYMGMSSWVPRPMSSRISGEELLFAKDVNTLFTDLDGKPTEKRQVPWSYAPEAIGYSHPYLLALQQPDKGVLQIRNPDTLNLLQSIPVPQGSILHVPQPRISLAHAGKGFLVASERTIWRMNALSYPTQIDELVAKSKYDEAISFLGLLEDTLIDDKLGRIREVRVKKGEALFRDRKYRPALDLFTDAQASVDRVVRLYPRSIAGDLSSITEVATSDESADETTKAEENTKEPPSTPSKSVIGRFRATQTPQKSSKAVDSDTASLSPTPRNDSDNVSIRSTRTPARNRPQDRPLEGDDLRIAVLSLCSYLAQSRQYVQKFLNFNGTLKEDPPTLNAETHKPAFADLLPQDLFQGKSPGQLDWQAELLKVAQLVDTTLFRSYMLASPSLAGPLFRLDNFCDPDVVQTALYENQRYGDLIDFLHGKKLHRQSLEMLQKFGKGDVENEAEIPEGLNGPERTVAYLKQLPPGLLDLVLEFVQWPIEVDQDLGLDVFTADSDNAEHMDRRRVLEFLAERAPQLEQRYLEHIIDDWHDTEPDFHQRLVELYIQSLKSGESADADLTATQRKLEELLRTSEKYNRGQTFRLLDAETPALHESRAIVLTAMGNYKQALSIYVYQIRDYDKAEERCAAIYLRQQAEKDVKEKAAMAEQTRRSGAMGPTTIRTAQKNEAEADDSVFAMLLGLYLRPPVGEDKRWPQALELLSKHGSRLPASNTLDLMPDDLAVQQLQDYFRGRMRFSTTLLREDSIVKGLEGVRRVRTEATLLLGRDYGELGHSKPQGRNRRVVVREEDHCKVCHKRFRASAVRAWPDGSVTHYGCVPGKEERPRGW</sequence>
<dbReference type="SUPFAM" id="SSF50978">
    <property type="entry name" value="WD40 repeat-like"/>
    <property type="match status" value="1"/>
</dbReference>
<dbReference type="Pfam" id="PF10367">
    <property type="entry name" value="zf-Vps39_C"/>
    <property type="match status" value="1"/>
</dbReference>
<evidence type="ECO:0000256" key="2">
    <source>
        <dbReference type="ARBA" id="ARBA00023136"/>
    </source>
</evidence>
<dbReference type="PANTHER" id="PTHR12894">
    <property type="entry name" value="CNH DOMAIN CONTAINING"/>
    <property type="match status" value="1"/>
</dbReference>
<dbReference type="InterPro" id="IPR019452">
    <property type="entry name" value="VPS39/TGF_beta_rcpt-assoc_1"/>
</dbReference>
<accession>A0A6H0XSX0</accession>
<reference evidence="7 8" key="1">
    <citation type="journal article" date="2016" name="Sci. Rep.">
        <title>Peltaster fructicola genome reveals evolution from an invasive phytopathogen to an ectophytic parasite.</title>
        <authorList>
            <person name="Xu C."/>
            <person name="Chen H."/>
            <person name="Gleason M.L."/>
            <person name="Xu J.R."/>
            <person name="Liu H."/>
            <person name="Zhang R."/>
            <person name="Sun G."/>
        </authorList>
    </citation>
    <scope>NUCLEOTIDE SEQUENCE [LARGE SCALE GENOMIC DNA]</scope>
    <source>
        <strain evidence="7 8">LNHT1506</strain>
    </source>
</reference>
<evidence type="ECO:0000256" key="4">
    <source>
        <dbReference type="PROSITE-ProRule" id="PRU01006"/>
    </source>
</evidence>
<comment type="similarity">
    <text evidence="3">Belongs to the VAM6/VPS39 family.</text>
</comment>
<dbReference type="Proteomes" id="UP000503462">
    <property type="component" value="Chromosome 2"/>
</dbReference>
<dbReference type="Pfam" id="PF00780">
    <property type="entry name" value="CNH"/>
    <property type="match status" value="1"/>
</dbReference>
<keyword evidence="8" id="KW-1185">Reference proteome</keyword>
<organism evidence="7 8">
    <name type="scientific">Peltaster fructicola</name>
    <dbReference type="NCBI Taxonomy" id="286661"/>
    <lineage>
        <taxon>Eukaryota</taxon>
        <taxon>Fungi</taxon>
        <taxon>Dikarya</taxon>
        <taxon>Ascomycota</taxon>
        <taxon>Pezizomycotina</taxon>
        <taxon>Dothideomycetes</taxon>
        <taxon>Dothideomycetes incertae sedis</taxon>
        <taxon>Peltaster</taxon>
    </lineage>
</organism>
<dbReference type="GO" id="GO:0034058">
    <property type="term" value="P:endosomal vesicle fusion"/>
    <property type="evidence" value="ECO:0007669"/>
    <property type="project" value="TreeGrafter"/>
</dbReference>
<evidence type="ECO:0000313" key="8">
    <source>
        <dbReference type="Proteomes" id="UP000503462"/>
    </source>
</evidence>
<feature type="compositionally biased region" description="Basic and acidic residues" evidence="5">
    <location>
        <begin position="465"/>
        <end position="474"/>
    </location>
</feature>
<evidence type="ECO:0000313" key="7">
    <source>
        <dbReference type="EMBL" id="QIW97871.1"/>
    </source>
</evidence>
<name>A0A6H0XSX0_9PEZI</name>
<dbReference type="PROSITE" id="PS50236">
    <property type="entry name" value="CHCR"/>
    <property type="match status" value="1"/>
</dbReference>
<dbReference type="InterPro" id="IPR001180">
    <property type="entry name" value="CNH_dom"/>
</dbReference>
<evidence type="ECO:0000256" key="5">
    <source>
        <dbReference type="SAM" id="MobiDB-lite"/>
    </source>
</evidence>
<dbReference type="InterPro" id="IPR015943">
    <property type="entry name" value="WD40/YVTN_repeat-like_dom_sf"/>
</dbReference>
<comment type="subcellular location">
    <subcellularLocation>
        <location evidence="1">Endomembrane system</location>
        <topology evidence="1">Peripheral membrane protein</topology>
    </subcellularLocation>
</comment>
<feature type="compositionally biased region" description="Polar residues" evidence="5">
    <location>
        <begin position="490"/>
        <end position="527"/>
    </location>
</feature>
<dbReference type="AlphaFoldDB" id="A0A6H0XSX0"/>
<evidence type="ECO:0000256" key="1">
    <source>
        <dbReference type="ARBA" id="ARBA00004184"/>
    </source>
</evidence>
<keyword evidence="2" id="KW-0472">Membrane</keyword>
<feature type="region of interest" description="Disordered" evidence="5">
    <location>
        <begin position="456"/>
        <end position="537"/>
    </location>
</feature>
<evidence type="ECO:0000259" key="6">
    <source>
        <dbReference type="PROSITE" id="PS50219"/>
    </source>
</evidence>
<dbReference type="GO" id="GO:0000329">
    <property type="term" value="C:fungal-type vacuole membrane"/>
    <property type="evidence" value="ECO:0007669"/>
    <property type="project" value="TreeGrafter"/>
</dbReference>
<dbReference type="Pfam" id="PF10366">
    <property type="entry name" value="Vps39_1"/>
    <property type="match status" value="1"/>
</dbReference>
<dbReference type="GO" id="GO:0006914">
    <property type="term" value="P:autophagy"/>
    <property type="evidence" value="ECO:0007669"/>
    <property type="project" value="TreeGrafter"/>
</dbReference>
<dbReference type="InterPro" id="IPR019453">
    <property type="entry name" value="VPS39/TGFA1_Znf"/>
</dbReference>
<dbReference type="InterPro" id="IPR036322">
    <property type="entry name" value="WD40_repeat_dom_sf"/>
</dbReference>
<feature type="repeat" description="CHCR" evidence="4">
    <location>
        <begin position="735"/>
        <end position="898"/>
    </location>
</feature>
<dbReference type="PANTHER" id="PTHR12894:SF49">
    <property type="entry name" value="VAM6_VPS39-LIKE PROTEIN"/>
    <property type="match status" value="1"/>
</dbReference>
<dbReference type="InterPro" id="IPR000547">
    <property type="entry name" value="Clathrin_H-chain/VPS_repeat"/>
</dbReference>
<dbReference type="OrthoDB" id="5325112at2759"/>
<dbReference type="Gene3D" id="2.130.10.10">
    <property type="entry name" value="YVTN repeat-like/Quinoprotein amine dehydrogenase"/>
    <property type="match status" value="1"/>
</dbReference>
<dbReference type="EMBL" id="CP051140">
    <property type="protein sequence ID" value="QIW97871.1"/>
    <property type="molecule type" value="Genomic_DNA"/>
</dbReference>
<gene>
    <name evidence="7" type="ORF">AMS68_003389</name>
</gene>
<dbReference type="PROSITE" id="PS50219">
    <property type="entry name" value="CNH"/>
    <property type="match status" value="1"/>
</dbReference>
<proteinExistence type="inferred from homology"/>
<dbReference type="InterPro" id="IPR032914">
    <property type="entry name" value="Vam6/VPS39/TRAP1"/>
</dbReference>
<protein>
    <recommendedName>
        <fullName evidence="6">CNH domain-containing protein</fullName>
    </recommendedName>
</protein>
<evidence type="ECO:0000256" key="3">
    <source>
        <dbReference type="ARBA" id="ARBA00038201"/>
    </source>
</evidence>
<dbReference type="GO" id="GO:0006886">
    <property type="term" value="P:intracellular protein transport"/>
    <property type="evidence" value="ECO:0007669"/>
    <property type="project" value="UniProtKB-UniRule"/>
</dbReference>
<feature type="domain" description="CNH" evidence="6">
    <location>
        <begin position="18"/>
        <end position="344"/>
    </location>
</feature>